<dbReference type="CDD" id="cd02440">
    <property type="entry name" value="AdoMet_MTases"/>
    <property type="match status" value="1"/>
</dbReference>
<feature type="region of interest" description="Disordered" evidence="6">
    <location>
        <begin position="288"/>
        <end position="314"/>
    </location>
</feature>
<organism evidence="7 8">
    <name type="scientific">Streptomyces nanshensis</name>
    <dbReference type="NCBI Taxonomy" id="518642"/>
    <lineage>
        <taxon>Bacteria</taxon>
        <taxon>Bacillati</taxon>
        <taxon>Actinomycetota</taxon>
        <taxon>Actinomycetes</taxon>
        <taxon>Kitasatosporales</taxon>
        <taxon>Streptomycetaceae</taxon>
        <taxon>Streptomyces</taxon>
    </lineage>
</organism>
<dbReference type="AlphaFoldDB" id="A0A1E7KS39"/>
<dbReference type="EMBL" id="LJGW01000598">
    <property type="protein sequence ID" value="OEV06759.1"/>
    <property type="molecule type" value="Genomic_DNA"/>
</dbReference>
<evidence type="ECO:0000256" key="2">
    <source>
        <dbReference type="ARBA" id="ARBA00022603"/>
    </source>
</evidence>
<evidence type="ECO:0000256" key="3">
    <source>
        <dbReference type="ARBA" id="ARBA00022679"/>
    </source>
</evidence>
<keyword evidence="4" id="KW-0949">S-adenosyl-L-methionine</keyword>
<feature type="non-terminal residue" evidence="7">
    <location>
        <position position="1"/>
    </location>
</feature>
<dbReference type="PATRIC" id="fig|518642.10.peg.740"/>
<comment type="caution">
    <text evidence="7">The sequence shown here is derived from an EMBL/GenBank/DDBJ whole genome shotgun (WGS) entry which is preliminary data.</text>
</comment>
<dbReference type="RefSeq" id="WP_070020207.1">
    <property type="nucleotide sequence ID" value="NZ_LJGW01000598.1"/>
</dbReference>
<sequence length="314" mass="34763">ALRARPAGRLHSRARDRAAVSHHYDFSNDFYALLLDQSMAYSCGYWRRPGDPSYTLADAQHDKLELVCRKLELRPGARLLDVGCGWGSLALHAARHHKAEVTAVTLAREQAAAVTRRLREEGLEHLVDVQSKDYRDIEPGSYDAVCSIEMGEHVGDEGYPAFAASLRARLRPRGRLLVQQMSRGRSAPGGGAFIETYIAPDMHMRPLGRTVSMLEEAGLEVRGVESLREDYVRTVAAWRDTLHERRHEVSALVGEEAARVWRLYLTGGMLAFEEGRMGVDQILAVRPDADGRSGMTDGHDGVPSDHNGRTGGGR</sequence>
<dbReference type="PIRSF" id="PIRSF003085">
    <property type="entry name" value="CMAS"/>
    <property type="match status" value="1"/>
</dbReference>
<dbReference type="PANTHER" id="PTHR43667">
    <property type="entry name" value="CYCLOPROPANE-FATTY-ACYL-PHOSPHOLIPID SYNTHASE"/>
    <property type="match status" value="1"/>
</dbReference>
<dbReference type="GO" id="GO:0008168">
    <property type="term" value="F:methyltransferase activity"/>
    <property type="evidence" value="ECO:0007669"/>
    <property type="project" value="UniProtKB-KW"/>
</dbReference>
<feature type="compositionally biased region" description="Basic and acidic residues" evidence="6">
    <location>
        <begin position="288"/>
        <end position="308"/>
    </location>
</feature>
<dbReference type="PANTHER" id="PTHR43667:SF1">
    <property type="entry name" value="CYCLOPROPANE-FATTY-ACYL-PHOSPHOLIPID SYNTHASE"/>
    <property type="match status" value="1"/>
</dbReference>
<keyword evidence="5" id="KW-0443">Lipid metabolism</keyword>
<keyword evidence="2" id="KW-0489">Methyltransferase</keyword>
<dbReference type="Gene3D" id="3.40.50.150">
    <property type="entry name" value="Vaccinia Virus protein VP39"/>
    <property type="match status" value="1"/>
</dbReference>
<evidence type="ECO:0000256" key="6">
    <source>
        <dbReference type="SAM" id="MobiDB-lite"/>
    </source>
</evidence>
<evidence type="ECO:0000256" key="4">
    <source>
        <dbReference type="ARBA" id="ARBA00022691"/>
    </source>
</evidence>
<dbReference type="InterPro" id="IPR050723">
    <property type="entry name" value="CFA/CMAS"/>
</dbReference>
<evidence type="ECO:0000313" key="7">
    <source>
        <dbReference type="EMBL" id="OEV06759.1"/>
    </source>
</evidence>
<dbReference type="Pfam" id="PF02353">
    <property type="entry name" value="CMAS"/>
    <property type="match status" value="1"/>
</dbReference>
<protein>
    <submittedName>
        <fullName evidence="7">Cyclopropane-fatty-acyl-phospholipid synthase</fullName>
    </submittedName>
</protein>
<keyword evidence="8" id="KW-1185">Reference proteome</keyword>
<dbReference type="GO" id="GO:0008610">
    <property type="term" value="P:lipid biosynthetic process"/>
    <property type="evidence" value="ECO:0007669"/>
    <property type="project" value="InterPro"/>
</dbReference>
<keyword evidence="3" id="KW-0808">Transferase</keyword>
<dbReference type="GO" id="GO:0032259">
    <property type="term" value="P:methylation"/>
    <property type="evidence" value="ECO:0007669"/>
    <property type="project" value="UniProtKB-KW"/>
</dbReference>
<dbReference type="InterPro" id="IPR029063">
    <property type="entry name" value="SAM-dependent_MTases_sf"/>
</dbReference>
<evidence type="ECO:0000256" key="1">
    <source>
        <dbReference type="ARBA" id="ARBA00010815"/>
    </source>
</evidence>
<evidence type="ECO:0000256" key="5">
    <source>
        <dbReference type="ARBA" id="ARBA00023098"/>
    </source>
</evidence>
<evidence type="ECO:0000313" key="8">
    <source>
        <dbReference type="Proteomes" id="UP000176005"/>
    </source>
</evidence>
<name>A0A1E7KS39_9ACTN</name>
<dbReference type="InterPro" id="IPR003333">
    <property type="entry name" value="CMAS"/>
</dbReference>
<comment type="similarity">
    <text evidence="1">Belongs to the CFA/CMAS family.</text>
</comment>
<proteinExistence type="inferred from homology"/>
<accession>A0A1E7KS39</accession>
<dbReference type="SUPFAM" id="SSF53335">
    <property type="entry name" value="S-adenosyl-L-methionine-dependent methyltransferases"/>
    <property type="match status" value="1"/>
</dbReference>
<reference evidence="7 8" key="1">
    <citation type="journal article" date="2016" name="Front. Microbiol.">
        <title>Comparative Genomics Analysis of Streptomyces Species Reveals Their Adaptation to the Marine Environment and Their Diversity at the Genomic Level.</title>
        <authorList>
            <person name="Tian X."/>
            <person name="Zhang Z."/>
            <person name="Yang T."/>
            <person name="Chen M."/>
            <person name="Li J."/>
            <person name="Chen F."/>
            <person name="Yang J."/>
            <person name="Li W."/>
            <person name="Zhang B."/>
            <person name="Zhang Z."/>
            <person name="Wu J."/>
            <person name="Zhang C."/>
            <person name="Long L."/>
            <person name="Xiao J."/>
        </authorList>
    </citation>
    <scope>NUCLEOTIDE SEQUENCE [LARGE SCALE GENOMIC DNA]</scope>
    <source>
        <strain evidence="7 8">SCSIO 10429</strain>
    </source>
</reference>
<gene>
    <name evidence="7" type="ORF">AN218_30015</name>
</gene>
<dbReference type="Proteomes" id="UP000176005">
    <property type="component" value="Unassembled WGS sequence"/>
</dbReference>